<dbReference type="AlphaFoldDB" id="A0A5J6G5Y6"/>
<keyword evidence="2" id="KW-0732">Signal</keyword>
<feature type="signal peptide" evidence="2">
    <location>
        <begin position="1"/>
        <end position="21"/>
    </location>
</feature>
<feature type="compositionally biased region" description="Gly residues" evidence="1">
    <location>
        <begin position="102"/>
        <end position="114"/>
    </location>
</feature>
<feature type="chain" id="PRO_5039652807" description="Lipoprotein" evidence="2">
    <location>
        <begin position="22"/>
        <end position="187"/>
    </location>
</feature>
<accession>A0A5J6G5Y6</accession>
<keyword evidence="4" id="KW-1185">Reference proteome</keyword>
<dbReference type="PROSITE" id="PS51257">
    <property type="entry name" value="PROKAR_LIPOPROTEIN"/>
    <property type="match status" value="1"/>
</dbReference>
<evidence type="ECO:0000313" key="4">
    <source>
        <dbReference type="Proteomes" id="UP000325529"/>
    </source>
</evidence>
<name>A0A5J6G5Y6_STRKN</name>
<organism evidence="3 4">
    <name type="scientific">Streptomyces kanamyceticus</name>
    <dbReference type="NCBI Taxonomy" id="1967"/>
    <lineage>
        <taxon>Bacteria</taxon>
        <taxon>Bacillati</taxon>
        <taxon>Actinomycetota</taxon>
        <taxon>Actinomycetes</taxon>
        <taxon>Kitasatosporales</taxon>
        <taxon>Streptomycetaceae</taxon>
        <taxon>Streptomyces</taxon>
    </lineage>
</organism>
<dbReference type="Proteomes" id="UP000325529">
    <property type="component" value="Chromosome"/>
</dbReference>
<evidence type="ECO:0000256" key="2">
    <source>
        <dbReference type="SAM" id="SignalP"/>
    </source>
</evidence>
<evidence type="ECO:0008006" key="5">
    <source>
        <dbReference type="Google" id="ProtNLM"/>
    </source>
</evidence>
<dbReference type="EMBL" id="CP023699">
    <property type="protein sequence ID" value="QEU89994.1"/>
    <property type="molecule type" value="Genomic_DNA"/>
</dbReference>
<feature type="region of interest" description="Disordered" evidence="1">
    <location>
        <begin position="57"/>
        <end position="114"/>
    </location>
</feature>
<proteinExistence type="predicted"/>
<dbReference type="KEGG" id="ska:CP970_02905"/>
<protein>
    <recommendedName>
        <fullName evidence="5">Lipoprotein</fullName>
    </recommendedName>
</protein>
<gene>
    <name evidence="3" type="ORF">CP970_02905</name>
</gene>
<feature type="compositionally biased region" description="Basic and acidic residues" evidence="1">
    <location>
        <begin position="86"/>
        <end position="95"/>
    </location>
</feature>
<evidence type="ECO:0000313" key="3">
    <source>
        <dbReference type="EMBL" id="QEU89994.1"/>
    </source>
</evidence>
<sequence length="187" mass="18600">MFLTHKRAVAQSLLAVSALFAGSLLTACSGDSSAASSSKSSAPADRALAYSECMRANGVPKFPDPQPNGGGLRLSPDDGVDPNSKAFKDAAKACQDKAPQGQGPGGGGGGGGGGTLDSAKVAAWAKCIRSNGVPKFPDPEVNGSSMVIDIMGAGVDPGDPKFREAMQKCQSKYPGGAVQFGGGGGPQ</sequence>
<evidence type="ECO:0000256" key="1">
    <source>
        <dbReference type="SAM" id="MobiDB-lite"/>
    </source>
</evidence>
<reference evidence="3 4" key="1">
    <citation type="submission" date="2017-09" db="EMBL/GenBank/DDBJ databases">
        <authorList>
            <person name="Lee N."/>
            <person name="Cho B.-K."/>
        </authorList>
    </citation>
    <scope>NUCLEOTIDE SEQUENCE [LARGE SCALE GENOMIC DNA]</scope>
    <source>
        <strain evidence="3 4">ATCC 12853</strain>
    </source>
</reference>
<dbReference type="RefSeq" id="WP_150492913.1">
    <property type="nucleotide sequence ID" value="NZ_CP023699.1"/>
</dbReference>